<reference evidence="1 2" key="1">
    <citation type="submission" date="2021-06" db="EMBL/GenBank/DDBJ databases">
        <title>Caerostris darwini draft genome.</title>
        <authorList>
            <person name="Kono N."/>
            <person name="Arakawa K."/>
        </authorList>
    </citation>
    <scope>NUCLEOTIDE SEQUENCE [LARGE SCALE GENOMIC DNA]</scope>
</reference>
<sequence>MNYSRDSEFSSSRPPPQTWPIIPVEALWLDNAVSGLKSDPSRTDHAPARNRESAALNPDRLQCFTSLRFVQVMQLMNRKSEEVCDVTVNYSEF</sequence>
<name>A0AAV4SLW2_9ARAC</name>
<comment type="caution">
    <text evidence="1">The sequence shown here is derived from an EMBL/GenBank/DDBJ whole genome shotgun (WGS) entry which is preliminary data.</text>
</comment>
<evidence type="ECO:0000313" key="1">
    <source>
        <dbReference type="EMBL" id="GIY34765.1"/>
    </source>
</evidence>
<dbReference type="Proteomes" id="UP001054837">
    <property type="component" value="Unassembled WGS sequence"/>
</dbReference>
<dbReference type="EMBL" id="BPLQ01008095">
    <property type="protein sequence ID" value="GIY34765.1"/>
    <property type="molecule type" value="Genomic_DNA"/>
</dbReference>
<dbReference type="AlphaFoldDB" id="A0AAV4SLW2"/>
<keyword evidence="2" id="KW-1185">Reference proteome</keyword>
<accession>A0AAV4SLW2</accession>
<gene>
    <name evidence="1" type="ORF">CDAR_97981</name>
</gene>
<protein>
    <submittedName>
        <fullName evidence="1">Uncharacterized protein</fullName>
    </submittedName>
</protein>
<organism evidence="1 2">
    <name type="scientific">Caerostris darwini</name>
    <dbReference type="NCBI Taxonomy" id="1538125"/>
    <lineage>
        <taxon>Eukaryota</taxon>
        <taxon>Metazoa</taxon>
        <taxon>Ecdysozoa</taxon>
        <taxon>Arthropoda</taxon>
        <taxon>Chelicerata</taxon>
        <taxon>Arachnida</taxon>
        <taxon>Araneae</taxon>
        <taxon>Araneomorphae</taxon>
        <taxon>Entelegynae</taxon>
        <taxon>Araneoidea</taxon>
        <taxon>Araneidae</taxon>
        <taxon>Caerostris</taxon>
    </lineage>
</organism>
<evidence type="ECO:0000313" key="2">
    <source>
        <dbReference type="Proteomes" id="UP001054837"/>
    </source>
</evidence>
<proteinExistence type="predicted"/>